<keyword evidence="2" id="KW-1185">Reference proteome</keyword>
<organism evidence="1 2">
    <name type="scientific">Allochromatium humboldtianum</name>
    <dbReference type="NCBI Taxonomy" id="504901"/>
    <lineage>
        <taxon>Bacteria</taxon>
        <taxon>Pseudomonadati</taxon>
        <taxon>Pseudomonadota</taxon>
        <taxon>Gammaproteobacteria</taxon>
        <taxon>Chromatiales</taxon>
        <taxon>Chromatiaceae</taxon>
        <taxon>Allochromatium</taxon>
    </lineage>
</organism>
<reference evidence="1 2" key="1">
    <citation type="submission" date="2020-06" db="EMBL/GenBank/DDBJ databases">
        <title>Whole-genome sequence of Allochromatium humboldtianum DSM 21881, type strain.</title>
        <authorList>
            <person name="Kyndt J.A."/>
            <person name="Meyer T.E."/>
        </authorList>
    </citation>
    <scope>NUCLEOTIDE SEQUENCE [LARGE SCALE GENOMIC DNA]</scope>
    <source>
        <strain evidence="1 2">DSM 21881</strain>
    </source>
</reference>
<evidence type="ECO:0000313" key="1">
    <source>
        <dbReference type="EMBL" id="NVZ11025.1"/>
    </source>
</evidence>
<name>A0A850RDN5_9GAMM</name>
<dbReference type="Proteomes" id="UP000592294">
    <property type="component" value="Unassembled WGS sequence"/>
</dbReference>
<proteinExistence type="predicted"/>
<evidence type="ECO:0000313" key="2">
    <source>
        <dbReference type="Proteomes" id="UP000592294"/>
    </source>
</evidence>
<comment type="caution">
    <text evidence="1">The sequence shown here is derived from an EMBL/GenBank/DDBJ whole genome shotgun (WGS) entry which is preliminary data.</text>
</comment>
<accession>A0A850RDN5</accession>
<sequence length="235" mass="25289">MALSLCLSLLGTGCVPMQTTKVDDAAHLPNPLLDATYSKDADIAFVMETSTAGARKSGQDLFASESASRRTRDMADWIVRSKDNLGLPFAIIDKVNARVYVFEADGKLHGAAPVLLGLAKGDHSVPGVGDKPLSRIPPEERTTPAGRFVSQMGRNAKGKEILWLDYEHSLSMHAVVKGAPKDRRAERLATPTPLDNRISFGCINVPVDFFESAIQGKFTGKGGVVYILPETKPLG</sequence>
<dbReference type="EMBL" id="JABZEO010000014">
    <property type="protein sequence ID" value="NVZ11025.1"/>
    <property type="molecule type" value="Genomic_DNA"/>
</dbReference>
<dbReference type="AlphaFoldDB" id="A0A850RDN5"/>
<gene>
    <name evidence="1" type="ORF">HW932_17340</name>
</gene>
<protein>
    <submittedName>
        <fullName evidence="1">L,D-transpeptidase</fullName>
    </submittedName>
</protein>